<evidence type="ECO:0000256" key="3">
    <source>
        <dbReference type="ARBA" id="ARBA00022692"/>
    </source>
</evidence>
<dbReference type="Pfam" id="PF09335">
    <property type="entry name" value="VTT_dom"/>
    <property type="match status" value="1"/>
</dbReference>
<keyword evidence="2 6" id="KW-1003">Cell membrane</keyword>
<dbReference type="AlphaFoldDB" id="A0A5C8P7W9"/>
<dbReference type="Proteomes" id="UP000321638">
    <property type="component" value="Unassembled WGS sequence"/>
</dbReference>
<keyword evidence="3 6" id="KW-0812">Transmembrane</keyword>
<dbReference type="InterPro" id="IPR032816">
    <property type="entry name" value="VTT_dom"/>
</dbReference>
<protein>
    <recommendedName>
        <fullName evidence="6">TVP38/TMEM64 family membrane protein</fullName>
    </recommendedName>
</protein>
<feature type="transmembrane region" description="Helical" evidence="6">
    <location>
        <begin position="21"/>
        <end position="43"/>
    </location>
</feature>
<sequence length="249" mass="27060">MAARGSDTDDIRRAPSRWRRMTPLALLIVGLALFFATGLHRVLTFDALRAHRVALATWVADHRLLALLLYLMAYTILVAFSLPLATLATLLGGWLFGTLVGTTLAVLGATIGGIAVFLAARSAFGDLLRARADSFLGRMEAGFRRDAFSYLLFLRLVPIFPFWLVNVAPAVFRVKLRTYAITTFFGIIPGTAVYCSVGAGLGGVLDRNETPDVKLIFEPQVLLPLLALAALSLVPMLYGRWKAARGEGP</sequence>
<evidence type="ECO:0000256" key="4">
    <source>
        <dbReference type="ARBA" id="ARBA00022989"/>
    </source>
</evidence>
<dbReference type="PANTHER" id="PTHR12677:SF59">
    <property type="entry name" value="GOLGI APPARATUS MEMBRANE PROTEIN TVP38-RELATED"/>
    <property type="match status" value="1"/>
</dbReference>
<feature type="transmembrane region" description="Helical" evidence="6">
    <location>
        <begin position="63"/>
        <end position="82"/>
    </location>
</feature>
<keyword evidence="4 6" id="KW-1133">Transmembrane helix</keyword>
<dbReference type="PANTHER" id="PTHR12677">
    <property type="entry name" value="GOLGI APPARATUS MEMBRANE PROTEIN TVP38-RELATED"/>
    <property type="match status" value="1"/>
</dbReference>
<organism evidence="8 9">
    <name type="scientific">Vineibacter terrae</name>
    <dbReference type="NCBI Taxonomy" id="2586908"/>
    <lineage>
        <taxon>Bacteria</taxon>
        <taxon>Pseudomonadati</taxon>
        <taxon>Pseudomonadota</taxon>
        <taxon>Alphaproteobacteria</taxon>
        <taxon>Hyphomicrobiales</taxon>
        <taxon>Vineibacter</taxon>
    </lineage>
</organism>
<reference evidence="8 9" key="1">
    <citation type="submission" date="2019-06" db="EMBL/GenBank/DDBJ databases">
        <title>New taxonomy in bacterial strain CC-CFT640, isolated from vineyard.</title>
        <authorList>
            <person name="Lin S.-Y."/>
            <person name="Tsai C.-F."/>
            <person name="Young C.-C."/>
        </authorList>
    </citation>
    <scope>NUCLEOTIDE SEQUENCE [LARGE SCALE GENOMIC DNA]</scope>
    <source>
        <strain evidence="8 9">CC-CFT640</strain>
    </source>
</reference>
<feature type="transmembrane region" description="Helical" evidence="6">
    <location>
        <begin position="221"/>
        <end position="239"/>
    </location>
</feature>
<feature type="transmembrane region" description="Helical" evidence="6">
    <location>
        <begin position="94"/>
        <end position="120"/>
    </location>
</feature>
<evidence type="ECO:0000256" key="5">
    <source>
        <dbReference type="ARBA" id="ARBA00023136"/>
    </source>
</evidence>
<evidence type="ECO:0000256" key="2">
    <source>
        <dbReference type="ARBA" id="ARBA00022475"/>
    </source>
</evidence>
<name>A0A5C8P7W9_9HYPH</name>
<feature type="transmembrane region" description="Helical" evidence="6">
    <location>
        <begin position="179"/>
        <end position="201"/>
    </location>
</feature>
<dbReference type="InterPro" id="IPR015414">
    <property type="entry name" value="TMEM64"/>
</dbReference>
<keyword evidence="5 6" id="KW-0472">Membrane</keyword>
<evidence type="ECO:0000256" key="1">
    <source>
        <dbReference type="ARBA" id="ARBA00004651"/>
    </source>
</evidence>
<evidence type="ECO:0000256" key="6">
    <source>
        <dbReference type="RuleBase" id="RU366058"/>
    </source>
</evidence>
<evidence type="ECO:0000313" key="9">
    <source>
        <dbReference type="Proteomes" id="UP000321638"/>
    </source>
</evidence>
<keyword evidence="9" id="KW-1185">Reference proteome</keyword>
<comment type="caution">
    <text evidence="8">The sequence shown here is derived from an EMBL/GenBank/DDBJ whole genome shotgun (WGS) entry which is preliminary data.</text>
</comment>
<evidence type="ECO:0000313" key="8">
    <source>
        <dbReference type="EMBL" id="TXL69758.1"/>
    </source>
</evidence>
<proteinExistence type="inferred from homology"/>
<comment type="similarity">
    <text evidence="6">Belongs to the TVP38/TMEM64 family.</text>
</comment>
<comment type="subcellular location">
    <subcellularLocation>
        <location evidence="1 6">Cell membrane</location>
        <topology evidence="1 6">Multi-pass membrane protein</topology>
    </subcellularLocation>
</comment>
<evidence type="ECO:0000259" key="7">
    <source>
        <dbReference type="Pfam" id="PF09335"/>
    </source>
</evidence>
<feature type="transmembrane region" description="Helical" evidence="6">
    <location>
        <begin position="147"/>
        <end position="167"/>
    </location>
</feature>
<dbReference type="OrthoDB" id="9779114at2"/>
<dbReference type="EMBL" id="VDUZ01000073">
    <property type="protein sequence ID" value="TXL69758.1"/>
    <property type="molecule type" value="Genomic_DNA"/>
</dbReference>
<accession>A0A5C8P7W9</accession>
<dbReference type="GO" id="GO:0005886">
    <property type="term" value="C:plasma membrane"/>
    <property type="evidence" value="ECO:0007669"/>
    <property type="project" value="UniProtKB-SubCell"/>
</dbReference>
<feature type="domain" description="VTT" evidence="7">
    <location>
        <begin position="87"/>
        <end position="199"/>
    </location>
</feature>
<gene>
    <name evidence="8" type="ORF">FHP25_37785</name>
</gene>